<evidence type="ECO:0000313" key="4">
    <source>
        <dbReference type="Proteomes" id="UP000183569"/>
    </source>
</evidence>
<evidence type="ECO:0000259" key="2">
    <source>
        <dbReference type="Pfam" id="PF25639"/>
    </source>
</evidence>
<dbReference type="RefSeq" id="WP_017457485.1">
    <property type="nucleotide sequence ID" value="NZ_CP016337.1"/>
</dbReference>
<dbReference type="EMBL" id="FMUI01000004">
    <property type="protein sequence ID" value="SCX46604.1"/>
    <property type="molecule type" value="Genomic_DNA"/>
</dbReference>
<dbReference type="Proteomes" id="UP000183569">
    <property type="component" value="Unassembled WGS sequence"/>
</dbReference>
<dbReference type="NCBIfam" id="NF046012">
    <property type="entry name" value="adhes_ESA_00282"/>
    <property type="match status" value="1"/>
</dbReference>
<keyword evidence="1" id="KW-0472">Membrane</keyword>
<reference evidence="3 4" key="1">
    <citation type="submission" date="2016-10" db="EMBL/GenBank/DDBJ databases">
        <authorList>
            <person name="Varghese N."/>
            <person name="Submissions S."/>
        </authorList>
    </citation>
    <scope>NUCLEOTIDE SEQUENCE [LARGE SCALE GENOMIC DNA]</scope>
    <source>
        <strain evidence="3 4">CGMCC 1.12102</strain>
    </source>
</reference>
<dbReference type="GeneID" id="23844493"/>
<gene>
    <name evidence="3" type="ORF">SAMN02927897_01661</name>
</gene>
<feature type="domain" description="DUF7943" evidence="2">
    <location>
        <begin position="44"/>
        <end position="164"/>
    </location>
</feature>
<organism evidence="3 4">
    <name type="scientific">Kosakonia sacchari</name>
    <dbReference type="NCBI Taxonomy" id="1158459"/>
    <lineage>
        <taxon>Bacteria</taxon>
        <taxon>Pseudomonadati</taxon>
        <taxon>Pseudomonadota</taxon>
        <taxon>Gammaproteobacteria</taxon>
        <taxon>Enterobacterales</taxon>
        <taxon>Enterobacteriaceae</taxon>
        <taxon>Kosakonia</taxon>
    </lineage>
</organism>
<keyword evidence="1" id="KW-0812">Transmembrane</keyword>
<comment type="caution">
    <text evidence="3">The sequence shown here is derived from an EMBL/GenBank/DDBJ whole genome shotgun (WGS) entry which is preliminary data.</text>
</comment>
<feature type="transmembrane region" description="Helical" evidence="1">
    <location>
        <begin position="6"/>
        <end position="22"/>
    </location>
</feature>
<evidence type="ECO:0000256" key="1">
    <source>
        <dbReference type="SAM" id="Phobius"/>
    </source>
</evidence>
<proteinExistence type="predicted"/>
<protein>
    <recommendedName>
        <fullName evidence="2">DUF7943 domain-containing protein</fullName>
    </recommendedName>
</protein>
<dbReference type="InterPro" id="IPR057703">
    <property type="entry name" value="DUF7943"/>
</dbReference>
<name>A0A1G4XZD8_9ENTR</name>
<keyword evidence="1" id="KW-1133">Transmembrane helix</keyword>
<accession>A0A1G4XZD8</accession>
<dbReference type="Pfam" id="PF25639">
    <property type="entry name" value="DUF7943"/>
    <property type="match status" value="1"/>
</dbReference>
<evidence type="ECO:0000313" key="3">
    <source>
        <dbReference type="EMBL" id="SCX46604.1"/>
    </source>
</evidence>
<dbReference type="AlphaFoldDB" id="A0A1G4XZD8"/>
<sequence length="168" mass="19514">MNSIFYSVIALLLLTGGVLLLMREYNKKAPLSEIDNPPLPPQPLSKEEGEDHFSALMNAITPVWYWRVNHEYIDFLHATIKRMNMAELNSTPGLFEAQRRCSDLNSAVYKYYDNIKKRCVNGEKVPHSDLDVLNLRQCFREFSMEAYPALVVLVWPENQRPWVNPEEV</sequence>